<name>A0A4W4FUH5_ELEEL</name>
<keyword evidence="2" id="KW-1185">Reference proteome</keyword>
<dbReference type="Pfam" id="PF18744">
    <property type="entry name" value="SNAD1"/>
    <property type="match status" value="1"/>
</dbReference>
<evidence type="ECO:0000313" key="2">
    <source>
        <dbReference type="Proteomes" id="UP000314983"/>
    </source>
</evidence>
<protein>
    <submittedName>
        <fullName evidence="1">Uncharacterized protein</fullName>
    </submittedName>
</protein>
<dbReference type="InterPro" id="IPR040958">
    <property type="entry name" value="SNAD1"/>
</dbReference>
<dbReference type="AlphaFoldDB" id="A0A4W4FUH5"/>
<dbReference type="GeneTree" id="ENSGT00990000210926"/>
<accession>A0A4W4FUH5</accession>
<dbReference type="Ensembl" id="ENSEEET00000029007.2">
    <property type="protein sequence ID" value="ENSEEEP00000028669.1"/>
    <property type="gene ID" value="ENSEEEG00000013774.2"/>
</dbReference>
<organism evidence="1 2">
    <name type="scientific">Electrophorus electricus</name>
    <name type="common">Electric eel</name>
    <name type="synonym">Gymnotus electricus</name>
    <dbReference type="NCBI Taxonomy" id="8005"/>
    <lineage>
        <taxon>Eukaryota</taxon>
        <taxon>Metazoa</taxon>
        <taxon>Chordata</taxon>
        <taxon>Craniata</taxon>
        <taxon>Vertebrata</taxon>
        <taxon>Euteleostomi</taxon>
        <taxon>Actinopterygii</taxon>
        <taxon>Neopterygii</taxon>
        <taxon>Teleostei</taxon>
        <taxon>Ostariophysi</taxon>
        <taxon>Gymnotiformes</taxon>
        <taxon>Gymnotoidei</taxon>
        <taxon>Gymnotidae</taxon>
        <taxon>Electrophorus</taxon>
    </lineage>
</organism>
<reference evidence="1" key="5">
    <citation type="submission" date="2025-09" db="UniProtKB">
        <authorList>
            <consortium name="Ensembl"/>
        </authorList>
    </citation>
    <scope>IDENTIFICATION</scope>
</reference>
<proteinExistence type="predicted"/>
<reference evidence="1" key="3">
    <citation type="submission" date="2020-05" db="EMBL/GenBank/DDBJ databases">
        <title>Electrophorus electricus (electric eel) genome, fEleEle1, primary haplotype.</title>
        <authorList>
            <person name="Myers G."/>
            <person name="Meyer A."/>
            <person name="Fedrigo O."/>
            <person name="Formenti G."/>
            <person name="Rhie A."/>
            <person name="Tracey A."/>
            <person name="Sims Y."/>
            <person name="Jarvis E.D."/>
        </authorList>
    </citation>
    <scope>NUCLEOTIDE SEQUENCE [LARGE SCALE GENOMIC DNA]</scope>
</reference>
<dbReference type="Proteomes" id="UP000314983">
    <property type="component" value="Chromosome 11"/>
</dbReference>
<reference evidence="2" key="1">
    <citation type="journal article" date="2014" name="Science">
        <title>Nonhuman genetics. Genomic basis for the convergent evolution of electric organs.</title>
        <authorList>
            <person name="Gallant J.R."/>
            <person name="Traeger L.L."/>
            <person name="Volkening J.D."/>
            <person name="Moffett H."/>
            <person name="Chen P.H."/>
            <person name="Novina C.D."/>
            <person name="Phillips G.N.Jr."/>
            <person name="Anand R."/>
            <person name="Wells G.B."/>
            <person name="Pinch M."/>
            <person name="Guth R."/>
            <person name="Unguez G.A."/>
            <person name="Albert J.S."/>
            <person name="Zakon H.H."/>
            <person name="Samanta M.P."/>
            <person name="Sussman M.R."/>
        </authorList>
    </citation>
    <scope>NUCLEOTIDE SEQUENCE [LARGE SCALE GENOMIC DNA]</scope>
</reference>
<sequence length="249" mass="28944">MFFIVRYRFFICSQGLDGLNMVNNICFNKHPNRLDHNALRREVARVNNQRRSNRNANLPINSIPANFETIRNTMAQGKVAQDTGVIAAIPQMVMKNKPYTHHSEYRVLNCLNNVLNNNMCVIVYTHFSPCTSKCLDSQNNNNNIYVPLENVFNRITPGYKAFVYSTIFHYDQQHQTTQSMFQLLMRITAVPIYCCYEVRNGVYCEELKESNAGHVGVSWFLWRLYHVILFLVRVSSSVISTLYLSHLFL</sequence>
<reference evidence="1" key="4">
    <citation type="submission" date="2025-08" db="UniProtKB">
        <authorList>
            <consortium name="Ensembl"/>
        </authorList>
    </citation>
    <scope>IDENTIFICATION</scope>
</reference>
<evidence type="ECO:0000313" key="1">
    <source>
        <dbReference type="Ensembl" id="ENSEEEP00000028669.1"/>
    </source>
</evidence>
<reference evidence="2" key="2">
    <citation type="journal article" date="2017" name="Sci. Adv.">
        <title>A tail of two voltages: Proteomic comparison of the three electric organs of the electric eel.</title>
        <authorList>
            <person name="Traeger L.L."/>
            <person name="Sabat G."/>
            <person name="Barrett-Wilt G.A."/>
            <person name="Wells G.B."/>
            <person name="Sussman M.R."/>
        </authorList>
    </citation>
    <scope>NUCLEOTIDE SEQUENCE [LARGE SCALE GENOMIC DNA]</scope>
</reference>